<dbReference type="EMBL" id="BMIR01000001">
    <property type="protein sequence ID" value="GGE27690.1"/>
    <property type="molecule type" value="Genomic_DNA"/>
</dbReference>
<dbReference type="CDD" id="cd07729">
    <property type="entry name" value="AHL_lactonase_MBL-fold"/>
    <property type="match status" value="1"/>
</dbReference>
<dbReference type="GO" id="GO:0016787">
    <property type="term" value="F:hydrolase activity"/>
    <property type="evidence" value="ECO:0007669"/>
    <property type="project" value="UniProtKB-KW"/>
</dbReference>
<dbReference type="SUPFAM" id="SSF56281">
    <property type="entry name" value="Metallo-hydrolase/oxidoreductase"/>
    <property type="match status" value="1"/>
</dbReference>
<reference evidence="7" key="1">
    <citation type="journal article" date="2014" name="Int. J. Syst. Evol. Microbiol.">
        <title>Complete genome sequence of Corynebacterium casei LMG S-19264T (=DSM 44701T), isolated from a smear-ripened cheese.</title>
        <authorList>
            <consortium name="US DOE Joint Genome Institute (JGI-PGF)"/>
            <person name="Walter F."/>
            <person name="Albersmeier A."/>
            <person name="Kalinowski J."/>
            <person name="Ruckert C."/>
        </authorList>
    </citation>
    <scope>NUCLEOTIDE SEQUENCE</scope>
    <source>
        <strain evidence="7">CGMCC 1.15371</strain>
    </source>
</reference>
<feature type="domain" description="Metallo-beta-lactamase" evidence="6">
    <location>
        <begin position="35"/>
        <end position="241"/>
    </location>
</feature>
<dbReference type="InterPro" id="IPR036866">
    <property type="entry name" value="RibonucZ/Hydroxyglut_hydro"/>
</dbReference>
<dbReference type="SMART" id="SM00849">
    <property type="entry name" value="Lactamase_B"/>
    <property type="match status" value="1"/>
</dbReference>
<gene>
    <name evidence="7" type="ORF">GCM10011391_02700</name>
</gene>
<protein>
    <submittedName>
        <fullName evidence="7">MBL fold metallo-hydrolase</fullName>
    </submittedName>
</protein>
<keyword evidence="5" id="KW-0862">Zinc</keyword>
<reference evidence="7" key="2">
    <citation type="submission" date="2020-09" db="EMBL/GenBank/DDBJ databases">
        <authorList>
            <person name="Sun Q."/>
            <person name="Zhou Y."/>
        </authorList>
    </citation>
    <scope>NUCLEOTIDE SEQUENCE</scope>
    <source>
        <strain evidence="7">CGMCC 1.15371</strain>
    </source>
</reference>
<evidence type="ECO:0000256" key="4">
    <source>
        <dbReference type="ARBA" id="ARBA00022801"/>
    </source>
</evidence>
<evidence type="ECO:0000256" key="3">
    <source>
        <dbReference type="ARBA" id="ARBA00022723"/>
    </source>
</evidence>
<keyword evidence="3" id="KW-0479">Metal-binding</keyword>
<keyword evidence="8" id="KW-1185">Reference proteome</keyword>
<evidence type="ECO:0000256" key="2">
    <source>
        <dbReference type="ARBA" id="ARBA00007749"/>
    </source>
</evidence>
<evidence type="ECO:0000256" key="5">
    <source>
        <dbReference type="ARBA" id="ARBA00022833"/>
    </source>
</evidence>
<sequence length="254" mass="28612">MSDFPIIRPLLVGILQIEKSNFVYGRHQGTKIEAPCIMFVIEINGKKIVVDTGPCNPEKAAQYHGPLIQDESMYQPNVLKNNDIDPDEIEIVILSHLHWDHCSNCKIFKNATFIVQKTELQTAIAPNELQKAQYEIGFKGVIPPWIDVLPQISTVSGDVHDFEKGIHLITLPGHTPGLMGVAVETERGLYTIASDCVPLMENWYGDDKVSHIPNGLHIDLDQYEQSFKKLRDMGGIILAGHDFETLKYKVYPHE</sequence>
<dbReference type="InterPro" id="IPR001279">
    <property type="entry name" value="Metallo-B-lactamas"/>
</dbReference>
<dbReference type="InterPro" id="IPR051013">
    <property type="entry name" value="MBL_superfamily_lactonases"/>
</dbReference>
<name>A0A8J2VIV3_9BACL</name>
<dbReference type="PANTHER" id="PTHR42978">
    <property type="entry name" value="QUORUM-QUENCHING LACTONASE YTNP-RELATED-RELATED"/>
    <property type="match status" value="1"/>
</dbReference>
<evidence type="ECO:0000259" key="6">
    <source>
        <dbReference type="SMART" id="SM00849"/>
    </source>
</evidence>
<dbReference type="PANTHER" id="PTHR42978:SF2">
    <property type="entry name" value="102 KBASES UNSTABLE REGION: FROM 1 TO 119443"/>
    <property type="match status" value="1"/>
</dbReference>
<evidence type="ECO:0000313" key="7">
    <source>
        <dbReference type="EMBL" id="GGE27690.1"/>
    </source>
</evidence>
<evidence type="ECO:0000256" key="1">
    <source>
        <dbReference type="ARBA" id="ARBA00001947"/>
    </source>
</evidence>
<evidence type="ECO:0000313" key="8">
    <source>
        <dbReference type="Proteomes" id="UP000628775"/>
    </source>
</evidence>
<proteinExistence type="inferred from homology"/>
<comment type="caution">
    <text evidence="7">The sequence shown here is derived from an EMBL/GenBank/DDBJ whole genome shotgun (WGS) entry which is preliminary data.</text>
</comment>
<dbReference type="GO" id="GO:0046872">
    <property type="term" value="F:metal ion binding"/>
    <property type="evidence" value="ECO:0007669"/>
    <property type="project" value="UniProtKB-KW"/>
</dbReference>
<dbReference type="Gene3D" id="3.60.15.10">
    <property type="entry name" value="Ribonuclease Z/Hydroxyacylglutathione hydrolase-like"/>
    <property type="match status" value="1"/>
</dbReference>
<dbReference type="AlphaFoldDB" id="A0A8J2VIV3"/>
<keyword evidence="4" id="KW-0378">Hydrolase</keyword>
<dbReference type="Proteomes" id="UP000628775">
    <property type="component" value="Unassembled WGS sequence"/>
</dbReference>
<dbReference type="Pfam" id="PF00753">
    <property type="entry name" value="Lactamase_B"/>
    <property type="match status" value="1"/>
</dbReference>
<comment type="cofactor">
    <cofactor evidence="1">
        <name>Zn(2+)</name>
        <dbReference type="ChEBI" id="CHEBI:29105"/>
    </cofactor>
</comment>
<dbReference type="RefSeq" id="WP_188688069.1">
    <property type="nucleotide sequence ID" value="NZ_BMIR01000001.1"/>
</dbReference>
<accession>A0A8J2VIV3</accession>
<comment type="similarity">
    <text evidence="2">Belongs to the metallo-beta-lactamase superfamily.</text>
</comment>
<organism evidence="7 8">
    <name type="scientific">Pullulanibacillus camelliae</name>
    <dbReference type="NCBI Taxonomy" id="1707096"/>
    <lineage>
        <taxon>Bacteria</taxon>
        <taxon>Bacillati</taxon>
        <taxon>Bacillota</taxon>
        <taxon>Bacilli</taxon>
        <taxon>Bacillales</taxon>
        <taxon>Sporolactobacillaceae</taxon>
        <taxon>Pullulanibacillus</taxon>
    </lineage>
</organism>